<reference evidence="1 2" key="1">
    <citation type="submission" date="2019-06" db="EMBL/GenBank/DDBJ databases">
        <title>Sequencing the genomes of 1000 actinobacteria strains.</title>
        <authorList>
            <person name="Klenk H.-P."/>
        </authorList>
    </citation>
    <scope>NUCLEOTIDE SEQUENCE [LARGE SCALE GENOMIC DNA]</scope>
    <source>
        <strain evidence="1 2">DSM 45301</strain>
    </source>
</reference>
<organism evidence="1 2">
    <name type="scientific">Pseudonocardia kunmingensis</name>
    <dbReference type="NCBI Taxonomy" id="630975"/>
    <lineage>
        <taxon>Bacteria</taxon>
        <taxon>Bacillati</taxon>
        <taxon>Actinomycetota</taxon>
        <taxon>Actinomycetes</taxon>
        <taxon>Pseudonocardiales</taxon>
        <taxon>Pseudonocardiaceae</taxon>
        <taxon>Pseudonocardia</taxon>
    </lineage>
</organism>
<evidence type="ECO:0000313" key="1">
    <source>
        <dbReference type="EMBL" id="TQM02141.1"/>
    </source>
</evidence>
<dbReference type="RefSeq" id="WP_142063745.1">
    <property type="nucleotide sequence ID" value="NZ_VFPA01000007.1"/>
</dbReference>
<name>A0A543CYJ3_9PSEU</name>
<accession>A0A543CYJ3</accession>
<keyword evidence="2" id="KW-1185">Reference proteome</keyword>
<comment type="caution">
    <text evidence="1">The sequence shown here is derived from an EMBL/GenBank/DDBJ whole genome shotgun (WGS) entry which is preliminary data.</text>
</comment>
<dbReference type="Proteomes" id="UP000315677">
    <property type="component" value="Unassembled WGS sequence"/>
</dbReference>
<gene>
    <name evidence="1" type="ORF">FB558_8003</name>
</gene>
<proteinExistence type="predicted"/>
<dbReference type="EMBL" id="VFPA01000007">
    <property type="protein sequence ID" value="TQM02141.1"/>
    <property type="molecule type" value="Genomic_DNA"/>
</dbReference>
<sequence>MNVSFLVGSAIVVMGLAMAFYGVVVGGGRERAALTAVRTALDRWSAAHGLGSPSPLADPAGAAPDDLPHRMERVLLARSGRWSGGALTVVAFVESDEQAEHHFLLVMWEIPGAAAGLPECSNGFRRGRRRWARGCASALGLDEAATLAVEQAAGEVDGSLHASDDRLAVLHYGLPGSALRHGRPDTGRLTALLDSGERLALELVRHARA</sequence>
<dbReference type="AlphaFoldDB" id="A0A543CYJ3"/>
<evidence type="ECO:0000313" key="2">
    <source>
        <dbReference type="Proteomes" id="UP000315677"/>
    </source>
</evidence>
<dbReference type="OrthoDB" id="9837488at2"/>
<protein>
    <submittedName>
        <fullName evidence="1">Uncharacterized protein</fullName>
    </submittedName>
</protein>